<evidence type="ECO:0008006" key="3">
    <source>
        <dbReference type="Google" id="ProtNLM"/>
    </source>
</evidence>
<reference evidence="1 2" key="1">
    <citation type="submission" date="2020-06" db="EMBL/GenBank/DDBJ databases">
        <title>Draft genome of Uliginosibacterium sp. IMCC34675.</title>
        <authorList>
            <person name="Song J."/>
        </authorList>
    </citation>
    <scope>NUCLEOTIDE SEQUENCE [LARGE SCALE GENOMIC DNA]</scope>
    <source>
        <strain evidence="1 2">IMCC34675</strain>
    </source>
</reference>
<evidence type="ECO:0000313" key="1">
    <source>
        <dbReference type="EMBL" id="NSL54902.1"/>
    </source>
</evidence>
<evidence type="ECO:0000313" key="2">
    <source>
        <dbReference type="Proteomes" id="UP000778523"/>
    </source>
</evidence>
<dbReference type="EMBL" id="JABCSC020000002">
    <property type="protein sequence ID" value="NSL54902.1"/>
    <property type="molecule type" value="Genomic_DNA"/>
</dbReference>
<dbReference type="Proteomes" id="UP000778523">
    <property type="component" value="Unassembled WGS sequence"/>
</dbReference>
<accession>A0ABX2IES6</accession>
<comment type="caution">
    <text evidence="1">The sequence shown here is derived from an EMBL/GenBank/DDBJ whole genome shotgun (WGS) entry which is preliminary data.</text>
</comment>
<dbReference type="RefSeq" id="WP_170021400.1">
    <property type="nucleotide sequence ID" value="NZ_JABCSC020000002.1"/>
</dbReference>
<gene>
    <name evidence="1" type="ORF">HJ583_007690</name>
</gene>
<name>A0ABX2IES6_9RHOO</name>
<protein>
    <recommendedName>
        <fullName evidence="3">Tetratricopeptide repeat protein</fullName>
    </recommendedName>
</protein>
<organism evidence="1 2">
    <name type="scientific">Uliginosibacterium aquaticum</name>
    <dbReference type="NCBI Taxonomy" id="2731212"/>
    <lineage>
        <taxon>Bacteria</taxon>
        <taxon>Pseudomonadati</taxon>
        <taxon>Pseudomonadota</taxon>
        <taxon>Betaproteobacteria</taxon>
        <taxon>Rhodocyclales</taxon>
        <taxon>Zoogloeaceae</taxon>
        <taxon>Uliginosibacterium</taxon>
    </lineage>
</organism>
<proteinExistence type="predicted"/>
<sequence>MNLFTGSSSDEFFGGEVPPQVRRLLDEARNAPPRQMESLLWTAQICSPECLPVYYLLYKFHARLRQYPQAEQAALKGIATAGAQAGLAKDWREVVVSDADFAATGPARFWLFSLKALAFIYLRSSRHEASRELIAKLAELDPGHGLGGEVIAALLEGSNTTRPPT</sequence>
<keyword evidence="2" id="KW-1185">Reference proteome</keyword>